<name>A0ABR8J8B8_9NOST</name>
<dbReference type="Proteomes" id="UP000660381">
    <property type="component" value="Unassembled WGS sequence"/>
</dbReference>
<proteinExistence type="predicted"/>
<dbReference type="EMBL" id="JACJTQ010000048">
    <property type="protein sequence ID" value="MBD2694450.1"/>
    <property type="molecule type" value="Genomic_DNA"/>
</dbReference>
<protein>
    <submittedName>
        <fullName evidence="2">Uncharacterized protein</fullName>
    </submittedName>
</protein>
<organism evidence="2 3">
    <name type="scientific">Anabaena catenula FACHB-362</name>
    <dbReference type="NCBI Taxonomy" id="2692877"/>
    <lineage>
        <taxon>Bacteria</taxon>
        <taxon>Bacillati</taxon>
        <taxon>Cyanobacteriota</taxon>
        <taxon>Cyanophyceae</taxon>
        <taxon>Nostocales</taxon>
        <taxon>Nostocaceae</taxon>
        <taxon>Anabaena</taxon>
    </lineage>
</organism>
<accession>A0ABR8J8B8</accession>
<dbReference type="RefSeq" id="WP_190908616.1">
    <property type="nucleotide sequence ID" value="NZ_JACJTQ010000048.1"/>
</dbReference>
<keyword evidence="1" id="KW-1133">Transmembrane helix</keyword>
<keyword evidence="1" id="KW-0812">Transmembrane</keyword>
<sequence>MNTNPEEFKSVFSEETIARLRETAELIWNDPTIKVTDLVKEQREEEELATKRAIAKKEVIRGSVTMALCFGNLLASFVIGYTLFQALHTPKPSPVPPVVINR</sequence>
<gene>
    <name evidence="2" type="ORF">H6G68_22345</name>
</gene>
<keyword evidence="3" id="KW-1185">Reference proteome</keyword>
<reference evidence="2 3" key="1">
    <citation type="journal article" date="2020" name="ISME J.">
        <title>Comparative genomics reveals insights into cyanobacterial evolution and habitat adaptation.</title>
        <authorList>
            <person name="Chen M.Y."/>
            <person name="Teng W.K."/>
            <person name="Zhao L."/>
            <person name="Hu C.X."/>
            <person name="Zhou Y.K."/>
            <person name="Han B.P."/>
            <person name="Song L.R."/>
            <person name="Shu W.S."/>
        </authorList>
    </citation>
    <scope>NUCLEOTIDE SEQUENCE [LARGE SCALE GENOMIC DNA]</scope>
    <source>
        <strain evidence="2 3">FACHB-362</strain>
    </source>
</reference>
<keyword evidence="1" id="KW-0472">Membrane</keyword>
<evidence type="ECO:0000313" key="3">
    <source>
        <dbReference type="Proteomes" id="UP000660381"/>
    </source>
</evidence>
<comment type="caution">
    <text evidence="2">The sequence shown here is derived from an EMBL/GenBank/DDBJ whole genome shotgun (WGS) entry which is preliminary data.</text>
</comment>
<evidence type="ECO:0000256" key="1">
    <source>
        <dbReference type="SAM" id="Phobius"/>
    </source>
</evidence>
<feature type="transmembrane region" description="Helical" evidence="1">
    <location>
        <begin position="59"/>
        <end position="84"/>
    </location>
</feature>
<evidence type="ECO:0000313" key="2">
    <source>
        <dbReference type="EMBL" id="MBD2694450.1"/>
    </source>
</evidence>